<evidence type="ECO:0000313" key="12">
    <source>
        <dbReference type="EMBL" id="AOW00525.1"/>
    </source>
</evidence>
<evidence type="ECO:0000256" key="4">
    <source>
        <dbReference type="ARBA" id="ARBA00022679"/>
    </source>
</evidence>
<dbReference type="CDD" id="cd16651">
    <property type="entry name" value="SPL-RING_NSE2"/>
    <property type="match status" value="1"/>
</dbReference>
<dbReference type="VEuPathDB" id="FungiDB:YALI1_A11500g"/>
<dbReference type="VEuPathDB" id="FungiDB:YALI0_A11517g"/>
<dbReference type="GO" id="GO:0016925">
    <property type="term" value="P:protein sumoylation"/>
    <property type="evidence" value="ECO:0007669"/>
    <property type="project" value="UniProtKB-UniPathway"/>
</dbReference>
<reference evidence="12 13" key="1">
    <citation type="journal article" date="2016" name="PLoS ONE">
        <title>Sequence Assembly of Yarrowia lipolytica Strain W29/CLIB89 Shows Transposable Element Diversity.</title>
        <authorList>
            <person name="Magnan C."/>
            <person name="Yu J."/>
            <person name="Chang I."/>
            <person name="Jahn E."/>
            <person name="Kanomata Y."/>
            <person name="Wu J."/>
            <person name="Zeller M."/>
            <person name="Oakes M."/>
            <person name="Baldi P."/>
            <person name="Sandmeyer S."/>
        </authorList>
    </citation>
    <scope>NUCLEOTIDE SEQUENCE [LARGE SCALE GENOMIC DNA]</scope>
    <source>
        <strain evidence="13">CLIB89(W29)</strain>
    </source>
</reference>
<dbReference type="Pfam" id="PF11789">
    <property type="entry name" value="zf-Nse"/>
    <property type="match status" value="1"/>
</dbReference>
<evidence type="ECO:0000256" key="6">
    <source>
        <dbReference type="ARBA" id="ARBA00022771"/>
    </source>
</evidence>
<evidence type="ECO:0000259" key="11">
    <source>
        <dbReference type="PROSITE" id="PS51044"/>
    </source>
</evidence>
<dbReference type="PANTHER" id="PTHR21330:SF1">
    <property type="entry name" value="E3 SUMO-PROTEIN LIGASE NSE2"/>
    <property type="match status" value="1"/>
</dbReference>
<keyword evidence="7" id="KW-0833">Ubl conjugation pathway</keyword>
<evidence type="ECO:0000256" key="3">
    <source>
        <dbReference type="ARBA" id="ARBA00008212"/>
    </source>
</evidence>
<dbReference type="GO" id="GO:0008270">
    <property type="term" value="F:zinc ion binding"/>
    <property type="evidence" value="ECO:0007669"/>
    <property type="project" value="UniProtKB-KW"/>
</dbReference>
<dbReference type="GO" id="GO:0000724">
    <property type="term" value="P:double-strand break repair via homologous recombination"/>
    <property type="evidence" value="ECO:0007669"/>
    <property type="project" value="InterPro"/>
</dbReference>
<organism evidence="12 13">
    <name type="scientific">Yarrowia lipolytica</name>
    <name type="common">Candida lipolytica</name>
    <dbReference type="NCBI Taxonomy" id="4952"/>
    <lineage>
        <taxon>Eukaryota</taxon>
        <taxon>Fungi</taxon>
        <taxon>Dikarya</taxon>
        <taxon>Ascomycota</taxon>
        <taxon>Saccharomycotina</taxon>
        <taxon>Dipodascomycetes</taxon>
        <taxon>Dipodascales</taxon>
        <taxon>Dipodascales incertae sedis</taxon>
        <taxon>Yarrowia</taxon>
    </lineage>
</organism>
<evidence type="ECO:0000313" key="13">
    <source>
        <dbReference type="Proteomes" id="UP000182444"/>
    </source>
</evidence>
<dbReference type="PROSITE" id="PS51044">
    <property type="entry name" value="ZF_SP_RING"/>
    <property type="match status" value="1"/>
</dbReference>
<sequence>MTAIFTKEAANALKSHKAKENLGCESLTQQIHTLQTELLRLSRETVDAFDNDLDVESSDLPIYDRQSTISQLDRAATELALTQGRVDVHSDIFDKVVNQVTEASEKWVAWEKTNKEKENQSPDHTPDDDEQEGDGVKDANENAPKVPDITKLYATTLAKSLPEPTKKSRALMLKKSRDLRKHKETLLWMLMPEIDLGDSDKWWISLGSLVSKHVGREGLAPEPNGYGLSEDDSDDELFVSRKSNLKCPITRDYLENPVRAIVCKHLFSGEAFKQWLQQTQGRNQCPVAGCNNHLRRMADVEADEDVVRRVKRLKRNVEKKHKERETLGTQRI</sequence>
<keyword evidence="5" id="KW-0479">Metal-binding</keyword>
<dbReference type="InterPro" id="IPR013083">
    <property type="entry name" value="Znf_RING/FYVE/PHD"/>
</dbReference>
<dbReference type="UniPathway" id="UPA00886"/>
<keyword evidence="4" id="KW-0808">Transferase</keyword>
<dbReference type="EMBL" id="CP017553">
    <property type="protein sequence ID" value="AOW00525.1"/>
    <property type="molecule type" value="Genomic_DNA"/>
</dbReference>
<dbReference type="GO" id="GO:0005634">
    <property type="term" value="C:nucleus"/>
    <property type="evidence" value="ECO:0007669"/>
    <property type="project" value="UniProtKB-SubCell"/>
</dbReference>
<dbReference type="OrthoDB" id="26899at2759"/>
<gene>
    <name evidence="12" type="ORF">YALI1_A11500g</name>
</gene>
<dbReference type="AlphaFoldDB" id="A0A1D8N4H0"/>
<evidence type="ECO:0000256" key="7">
    <source>
        <dbReference type="ARBA" id="ARBA00022786"/>
    </source>
</evidence>
<keyword evidence="9" id="KW-0539">Nucleus</keyword>
<dbReference type="GO" id="GO:0030915">
    <property type="term" value="C:Smc5-Smc6 complex"/>
    <property type="evidence" value="ECO:0007669"/>
    <property type="project" value="InterPro"/>
</dbReference>
<evidence type="ECO:0000256" key="10">
    <source>
        <dbReference type="SAM" id="MobiDB-lite"/>
    </source>
</evidence>
<keyword evidence="6" id="KW-0863">Zinc-finger</keyword>
<name>A0A1D8N4H0_YARLL</name>
<proteinExistence type="inferred from homology"/>
<keyword evidence="8" id="KW-0862">Zinc</keyword>
<evidence type="ECO:0000256" key="9">
    <source>
        <dbReference type="ARBA" id="ARBA00023242"/>
    </source>
</evidence>
<dbReference type="Gene3D" id="3.30.40.10">
    <property type="entry name" value="Zinc/RING finger domain, C3HC4 (zinc finger)"/>
    <property type="match status" value="1"/>
</dbReference>
<dbReference type="InterPro" id="IPR026846">
    <property type="entry name" value="Nse2(Mms21)"/>
</dbReference>
<dbReference type="Proteomes" id="UP000182444">
    <property type="component" value="Chromosome 1A"/>
</dbReference>
<protein>
    <recommendedName>
        <fullName evidence="11">SP-RING-type domain-containing protein</fullName>
    </recommendedName>
</protein>
<dbReference type="RefSeq" id="XP_499982.1">
    <property type="nucleotide sequence ID" value="XM_499982.3"/>
</dbReference>
<dbReference type="SUPFAM" id="SSF57850">
    <property type="entry name" value="RING/U-box"/>
    <property type="match status" value="1"/>
</dbReference>
<feature type="region of interest" description="Disordered" evidence="10">
    <location>
        <begin position="112"/>
        <end position="146"/>
    </location>
</feature>
<accession>A0A1D8N4H0</accession>
<feature type="compositionally biased region" description="Basic and acidic residues" evidence="10">
    <location>
        <begin position="112"/>
        <end position="125"/>
    </location>
</feature>
<dbReference type="KEGG" id="yli:2906545"/>
<dbReference type="PANTHER" id="PTHR21330">
    <property type="entry name" value="E3 SUMO-PROTEIN LIGASE NSE2"/>
    <property type="match status" value="1"/>
</dbReference>
<evidence type="ECO:0000256" key="2">
    <source>
        <dbReference type="ARBA" id="ARBA00004718"/>
    </source>
</evidence>
<comment type="similarity">
    <text evidence="3">Belongs to the NSE2 family.</text>
</comment>
<dbReference type="GO" id="GO:0061665">
    <property type="term" value="F:SUMO ligase activity"/>
    <property type="evidence" value="ECO:0007669"/>
    <property type="project" value="TreeGrafter"/>
</dbReference>
<evidence type="ECO:0000256" key="5">
    <source>
        <dbReference type="ARBA" id="ARBA00022723"/>
    </source>
</evidence>
<dbReference type="GeneID" id="2906545"/>
<feature type="domain" description="SP-RING-type" evidence="11">
    <location>
        <begin position="231"/>
        <end position="315"/>
    </location>
</feature>
<comment type="subcellular location">
    <subcellularLocation>
        <location evidence="1">Nucleus</location>
    </subcellularLocation>
</comment>
<comment type="pathway">
    <text evidence="2">Protein modification; protein sumoylation.</text>
</comment>
<evidence type="ECO:0000256" key="1">
    <source>
        <dbReference type="ARBA" id="ARBA00004123"/>
    </source>
</evidence>
<dbReference type="InterPro" id="IPR004181">
    <property type="entry name" value="Znf_MIZ"/>
</dbReference>
<evidence type="ECO:0000256" key="8">
    <source>
        <dbReference type="ARBA" id="ARBA00022833"/>
    </source>
</evidence>